<protein>
    <submittedName>
        <fullName evidence="2">Uncharacterized protein</fullName>
    </submittedName>
</protein>
<accession>A0A392S0K9</accession>
<sequence>MDEGVTKRTKSIDVESKDRSASDVTERVSSQRNIHVKQIEPNHVKNDLK</sequence>
<keyword evidence="3" id="KW-1185">Reference proteome</keyword>
<comment type="caution">
    <text evidence="2">The sequence shown here is derived from an EMBL/GenBank/DDBJ whole genome shotgun (WGS) entry which is preliminary data.</text>
</comment>
<reference evidence="2 3" key="1">
    <citation type="journal article" date="2018" name="Front. Plant Sci.">
        <title>Red Clover (Trifolium pratense) and Zigzag Clover (T. medium) - A Picture of Genomic Similarities and Differences.</title>
        <authorList>
            <person name="Dluhosova J."/>
            <person name="Istvanek J."/>
            <person name="Nedelnik J."/>
            <person name="Repkova J."/>
        </authorList>
    </citation>
    <scope>NUCLEOTIDE SEQUENCE [LARGE SCALE GENOMIC DNA]</scope>
    <source>
        <strain evidence="3">cv. 10/8</strain>
        <tissue evidence="2">Leaf</tissue>
    </source>
</reference>
<dbReference type="AlphaFoldDB" id="A0A392S0K9"/>
<feature type="region of interest" description="Disordered" evidence="1">
    <location>
        <begin position="1"/>
        <end position="49"/>
    </location>
</feature>
<feature type="compositionally biased region" description="Basic and acidic residues" evidence="1">
    <location>
        <begin position="37"/>
        <end position="49"/>
    </location>
</feature>
<feature type="non-terminal residue" evidence="2">
    <location>
        <position position="49"/>
    </location>
</feature>
<evidence type="ECO:0000256" key="1">
    <source>
        <dbReference type="SAM" id="MobiDB-lite"/>
    </source>
</evidence>
<proteinExistence type="predicted"/>
<feature type="compositionally biased region" description="Basic and acidic residues" evidence="1">
    <location>
        <begin position="1"/>
        <end position="26"/>
    </location>
</feature>
<name>A0A392S0K9_9FABA</name>
<evidence type="ECO:0000313" key="2">
    <source>
        <dbReference type="EMBL" id="MCI42189.1"/>
    </source>
</evidence>
<dbReference type="Proteomes" id="UP000265520">
    <property type="component" value="Unassembled WGS sequence"/>
</dbReference>
<dbReference type="EMBL" id="LXQA010301422">
    <property type="protein sequence ID" value="MCI42189.1"/>
    <property type="molecule type" value="Genomic_DNA"/>
</dbReference>
<evidence type="ECO:0000313" key="3">
    <source>
        <dbReference type="Proteomes" id="UP000265520"/>
    </source>
</evidence>
<organism evidence="2 3">
    <name type="scientific">Trifolium medium</name>
    <dbReference type="NCBI Taxonomy" id="97028"/>
    <lineage>
        <taxon>Eukaryota</taxon>
        <taxon>Viridiplantae</taxon>
        <taxon>Streptophyta</taxon>
        <taxon>Embryophyta</taxon>
        <taxon>Tracheophyta</taxon>
        <taxon>Spermatophyta</taxon>
        <taxon>Magnoliopsida</taxon>
        <taxon>eudicotyledons</taxon>
        <taxon>Gunneridae</taxon>
        <taxon>Pentapetalae</taxon>
        <taxon>rosids</taxon>
        <taxon>fabids</taxon>
        <taxon>Fabales</taxon>
        <taxon>Fabaceae</taxon>
        <taxon>Papilionoideae</taxon>
        <taxon>50 kb inversion clade</taxon>
        <taxon>NPAAA clade</taxon>
        <taxon>Hologalegina</taxon>
        <taxon>IRL clade</taxon>
        <taxon>Trifolieae</taxon>
        <taxon>Trifolium</taxon>
    </lineage>
</organism>